<dbReference type="GO" id="GO:0005794">
    <property type="term" value="C:Golgi apparatus"/>
    <property type="evidence" value="ECO:0007669"/>
    <property type="project" value="TreeGrafter"/>
</dbReference>
<keyword evidence="6" id="KW-0564">Palmitate</keyword>
<dbReference type="STRING" id="1754190.A0A1Y2AEX1"/>
<sequence length="463" mass="53525">MTSFVPLLKKESQYSLDKESYKNIEMDNIYKQNLVNTLPKTGSGLSISSTSNSKHSSIVIPPSPKLNKNDKRHSKRLSRLSQQISMQTKYISNQRPKVKRWKIYEGKSRLFCHGRIVTGNDNITFFLSTFLIIGPCILFTVFILPEYNSIYIYLFIYLTAFCTASLLKTSWTDPGILPRNLEPLPHEVYLNNNIDNKNSDIELPESSYSSSLNKRNQNDNQSPYSSSSYLEQSQSQNTLGSTYPFISPAKTYIPPTRNIVVNGRIVSQKFCDTCKIYRPPRSFHCSFCDNCVENCDHHCPWIANCVGKRNYRYFYAFIVSCSIICIVVFIGSISFVMKKMREKEHNWDFDGIMQCFVEEPMAFVLFFIVVFVGWSVTFLSGYHTYLIFKNITTHEQLKEQYIPNTNKSYFSTGNIFKNMVLVLCRPVPPARYAMRQYVSIPLNNNENNSPIENPFLKDPSEHF</sequence>
<dbReference type="PANTHER" id="PTHR22883:SF43">
    <property type="entry name" value="PALMITOYLTRANSFERASE APP"/>
    <property type="match status" value="1"/>
</dbReference>
<comment type="similarity">
    <text evidence="9">Belongs to the DHHC palmitoyltransferase family. ERF2/ZDHHC9 subfamily.</text>
</comment>
<feature type="transmembrane region" description="Helical" evidence="11">
    <location>
        <begin position="313"/>
        <end position="337"/>
    </location>
</feature>
<comment type="subcellular location">
    <subcellularLocation>
        <location evidence="1">Endomembrane system</location>
        <topology evidence="1">Multi-pass membrane protein</topology>
    </subcellularLocation>
</comment>
<keyword evidence="5 11" id="KW-0472">Membrane</keyword>
<evidence type="ECO:0000256" key="3">
    <source>
        <dbReference type="ARBA" id="ARBA00022692"/>
    </source>
</evidence>
<dbReference type="PANTHER" id="PTHR22883">
    <property type="entry name" value="ZINC FINGER DHHC DOMAIN CONTAINING PROTEIN"/>
    <property type="match status" value="1"/>
</dbReference>
<evidence type="ECO:0000256" key="10">
    <source>
        <dbReference type="ARBA" id="ARBA00048048"/>
    </source>
</evidence>
<evidence type="ECO:0000256" key="7">
    <source>
        <dbReference type="ARBA" id="ARBA00023288"/>
    </source>
</evidence>
<feature type="compositionally biased region" description="Polar residues" evidence="12">
    <location>
        <begin position="206"/>
        <end position="215"/>
    </location>
</feature>
<keyword evidence="2 11" id="KW-0808">Transferase</keyword>
<evidence type="ECO:0000256" key="2">
    <source>
        <dbReference type="ARBA" id="ARBA00022679"/>
    </source>
</evidence>
<feature type="transmembrane region" description="Helical" evidence="11">
    <location>
        <begin position="123"/>
        <end position="144"/>
    </location>
</feature>
<evidence type="ECO:0000256" key="8">
    <source>
        <dbReference type="ARBA" id="ARBA00023315"/>
    </source>
</evidence>
<accession>A0A1Y2AEX1</accession>
<keyword evidence="7" id="KW-0449">Lipoprotein</keyword>
<dbReference type="PROSITE" id="PS50216">
    <property type="entry name" value="DHHC"/>
    <property type="match status" value="1"/>
</dbReference>
<evidence type="ECO:0000259" key="13">
    <source>
        <dbReference type="Pfam" id="PF01529"/>
    </source>
</evidence>
<dbReference type="GO" id="GO:0005783">
    <property type="term" value="C:endoplasmic reticulum"/>
    <property type="evidence" value="ECO:0007669"/>
    <property type="project" value="TreeGrafter"/>
</dbReference>
<dbReference type="GO" id="GO:0019706">
    <property type="term" value="F:protein-cysteine S-palmitoyltransferase activity"/>
    <property type="evidence" value="ECO:0007669"/>
    <property type="project" value="UniProtKB-EC"/>
</dbReference>
<keyword evidence="4 11" id="KW-1133">Transmembrane helix</keyword>
<evidence type="ECO:0000256" key="1">
    <source>
        <dbReference type="ARBA" id="ARBA00004127"/>
    </source>
</evidence>
<feature type="compositionally biased region" description="Low complexity" evidence="12">
    <location>
        <begin position="46"/>
        <end position="60"/>
    </location>
</feature>
<keyword evidence="8 11" id="KW-0012">Acyltransferase</keyword>
<evidence type="ECO:0000313" key="14">
    <source>
        <dbReference type="EMBL" id="ORY21138.1"/>
    </source>
</evidence>
<keyword evidence="15" id="KW-1185">Reference proteome</keyword>
<dbReference type="GO" id="GO:0006612">
    <property type="term" value="P:protein targeting to membrane"/>
    <property type="evidence" value="ECO:0007669"/>
    <property type="project" value="TreeGrafter"/>
</dbReference>
<evidence type="ECO:0000256" key="6">
    <source>
        <dbReference type="ARBA" id="ARBA00023139"/>
    </source>
</evidence>
<feature type="transmembrane region" description="Helical" evidence="11">
    <location>
        <begin position="150"/>
        <end position="167"/>
    </location>
</feature>
<feature type="region of interest" description="Disordered" evidence="12">
    <location>
        <begin position="46"/>
        <end position="72"/>
    </location>
</feature>
<evidence type="ECO:0000256" key="12">
    <source>
        <dbReference type="SAM" id="MobiDB-lite"/>
    </source>
</evidence>
<keyword evidence="3 11" id="KW-0812">Transmembrane</keyword>
<dbReference type="Pfam" id="PF01529">
    <property type="entry name" value="DHHC"/>
    <property type="match status" value="1"/>
</dbReference>
<dbReference type="OrthoDB" id="9909019at2759"/>
<evidence type="ECO:0000256" key="9">
    <source>
        <dbReference type="ARBA" id="ARBA00023463"/>
    </source>
</evidence>
<comment type="caution">
    <text evidence="14">The sequence shown here is derived from an EMBL/GenBank/DDBJ whole genome shotgun (WGS) entry which is preliminary data.</text>
</comment>
<comment type="domain">
    <text evidence="11">The DHHC domain is required for palmitoyltransferase activity.</text>
</comment>
<comment type="catalytic activity">
    <reaction evidence="10 11">
        <text>L-cysteinyl-[protein] + hexadecanoyl-CoA = S-hexadecanoyl-L-cysteinyl-[protein] + CoA</text>
        <dbReference type="Rhea" id="RHEA:36683"/>
        <dbReference type="Rhea" id="RHEA-COMP:10131"/>
        <dbReference type="Rhea" id="RHEA-COMP:11032"/>
        <dbReference type="ChEBI" id="CHEBI:29950"/>
        <dbReference type="ChEBI" id="CHEBI:57287"/>
        <dbReference type="ChEBI" id="CHEBI:57379"/>
        <dbReference type="ChEBI" id="CHEBI:74151"/>
        <dbReference type="EC" id="2.3.1.225"/>
    </reaction>
</comment>
<proteinExistence type="inferred from homology"/>
<feature type="transmembrane region" description="Helical" evidence="11">
    <location>
        <begin position="363"/>
        <end position="388"/>
    </location>
</feature>
<evidence type="ECO:0000256" key="4">
    <source>
        <dbReference type="ARBA" id="ARBA00022989"/>
    </source>
</evidence>
<gene>
    <name evidence="14" type="ORF">LY90DRAFT_676411</name>
</gene>
<name>A0A1Y2AEX1_9FUNG</name>
<evidence type="ECO:0000256" key="5">
    <source>
        <dbReference type="ARBA" id="ARBA00023136"/>
    </source>
</evidence>
<reference evidence="14 15" key="1">
    <citation type="submission" date="2016-08" db="EMBL/GenBank/DDBJ databases">
        <title>A Parts List for Fungal Cellulosomes Revealed by Comparative Genomics.</title>
        <authorList>
            <consortium name="DOE Joint Genome Institute"/>
            <person name="Haitjema C.H."/>
            <person name="Gilmore S.P."/>
            <person name="Henske J.K."/>
            <person name="Solomon K.V."/>
            <person name="De Groot R."/>
            <person name="Kuo A."/>
            <person name="Mondo S.J."/>
            <person name="Salamov A.A."/>
            <person name="Labutti K."/>
            <person name="Zhao Z."/>
            <person name="Chiniquy J."/>
            <person name="Barry K."/>
            <person name="Brewer H.M."/>
            <person name="Purvine S.O."/>
            <person name="Wright A.T."/>
            <person name="Boxma B."/>
            <person name="Van Alen T."/>
            <person name="Hackstein J.H."/>
            <person name="Baker S.E."/>
            <person name="Grigoriev I.V."/>
            <person name="O'Malley M.A."/>
        </authorList>
    </citation>
    <scope>NUCLEOTIDE SEQUENCE [LARGE SCALE GENOMIC DNA]</scope>
    <source>
        <strain evidence="14 15">G1</strain>
    </source>
</reference>
<dbReference type="InterPro" id="IPR001594">
    <property type="entry name" value="Palmitoyltrfase_DHHC"/>
</dbReference>
<feature type="region of interest" description="Disordered" evidence="12">
    <location>
        <begin position="205"/>
        <end position="228"/>
    </location>
</feature>
<feature type="compositionally biased region" description="Low complexity" evidence="12">
    <location>
        <begin position="218"/>
        <end position="228"/>
    </location>
</feature>
<dbReference type="EMBL" id="MCOG01000272">
    <property type="protein sequence ID" value="ORY21138.1"/>
    <property type="molecule type" value="Genomic_DNA"/>
</dbReference>
<feature type="domain" description="Palmitoyltransferase DHHC" evidence="13">
    <location>
        <begin position="268"/>
        <end position="399"/>
    </location>
</feature>
<dbReference type="EC" id="2.3.1.225" evidence="11"/>
<dbReference type="InterPro" id="IPR039859">
    <property type="entry name" value="PFA4/ZDH16/20/ERF2-like"/>
</dbReference>
<dbReference type="Proteomes" id="UP000193920">
    <property type="component" value="Unassembled WGS sequence"/>
</dbReference>
<evidence type="ECO:0000313" key="15">
    <source>
        <dbReference type="Proteomes" id="UP000193920"/>
    </source>
</evidence>
<dbReference type="AlphaFoldDB" id="A0A1Y2AEX1"/>
<evidence type="ECO:0000256" key="11">
    <source>
        <dbReference type="RuleBase" id="RU079119"/>
    </source>
</evidence>
<protein>
    <recommendedName>
        <fullName evidence="11">Palmitoyltransferase</fullName>
        <ecNumber evidence="11">2.3.1.225</ecNumber>
    </recommendedName>
</protein>
<organism evidence="14 15">
    <name type="scientific">Neocallimastix californiae</name>
    <dbReference type="NCBI Taxonomy" id="1754190"/>
    <lineage>
        <taxon>Eukaryota</taxon>
        <taxon>Fungi</taxon>
        <taxon>Fungi incertae sedis</taxon>
        <taxon>Chytridiomycota</taxon>
        <taxon>Chytridiomycota incertae sedis</taxon>
        <taxon>Neocallimastigomycetes</taxon>
        <taxon>Neocallimastigales</taxon>
        <taxon>Neocallimastigaceae</taxon>
        <taxon>Neocallimastix</taxon>
    </lineage>
</organism>